<dbReference type="Proteomes" id="UP000253034">
    <property type="component" value="Unassembled WGS sequence"/>
</dbReference>
<dbReference type="EMBL" id="QPJT01000001">
    <property type="protein sequence ID" value="RCX20978.1"/>
    <property type="molecule type" value="Genomic_DNA"/>
</dbReference>
<organism evidence="2 3">
    <name type="scientific">Anaerobacterium chartisolvens</name>
    <dbReference type="NCBI Taxonomy" id="1297424"/>
    <lineage>
        <taxon>Bacteria</taxon>
        <taxon>Bacillati</taxon>
        <taxon>Bacillota</taxon>
        <taxon>Clostridia</taxon>
        <taxon>Eubacteriales</taxon>
        <taxon>Oscillospiraceae</taxon>
        <taxon>Anaerobacterium</taxon>
    </lineage>
</organism>
<comment type="caution">
    <text evidence="2">The sequence shown here is derived from an EMBL/GenBank/DDBJ whole genome shotgun (WGS) entry which is preliminary data.</text>
</comment>
<keyword evidence="3" id="KW-1185">Reference proteome</keyword>
<dbReference type="Pfam" id="PF21778">
    <property type="entry name" value="DUF6873"/>
    <property type="match status" value="1"/>
</dbReference>
<dbReference type="InterPro" id="IPR049238">
    <property type="entry name" value="DUF6873"/>
</dbReference>
<feature type="domain" description="DUF6873" evidence="1">
    <location>
        <begin position="18"/>
        <end position="246"/>
    </location>
</feature>
<evidence type="ECO:0000259" key="1">
    <source>
        <dbReference type="Pfam" id="PF21778"/>
    </source>
</evidence>
<dbReference type="AlphaFoldDB" id="A0A369BK36"/>
<sequence length="252" mass="27624">MNFIEIPGLPRSKACLAIVDGRIEARIEEAMAKQGIALIKTEKHQGVHDAISYHPDVMLHHLGGRYMVYAPETPCSTLDRLRDFGLILIKGETALTHDYPGDSAYNVARVGGHAFHNTRYTDPVLRRELEKRGVDLIHINQGYSKCSICIVDQKSIITGDKGILKATGKKEIEVLHVEQEDNIVLTGFKYGFIGGSTGLLDTTRLAFSGNAGSLKSYAAINEFIKSRGMEIFSLCDGPVKDIGSIIPLAVSR</sequence>
<evidence type="ECO:0000313" key="2">
    <source>
        <dbReference type="EMBL" id="RCX20978.1"/>
    </source>
</evidence>
<protein>
    <recommendedName>
        <fullName evidence="1">DUF6873 domain-containing protein</fullName>
    </recommendedName>
</protein>
<accession>A0A369BK36</accession>
<gene>
    <name evidence="2" type="ORF">DFR58_101182</name>
</gene>
<reference evidence="2 3" key="1">
    <citation type="submission" date="2018-07" db="EMBL/GenBank/DDBJ databases">
        <title>Genomic Encyclopedia of Type Strains, Phase IV (KMG-IV): sequencing the most valuable type-strain genomes for metagenomic binning, comparative biology and taxonomic classification.</title>
        <authorList>
            <person name="Goeker M."/>
        </authorList>
    </citation>
    <scope>NUCLEOTIDE SEQUENCE [LARGE SCALE GENOMIC DNA]</scope>
    <source>
        <strain evidence="2 3">DSM 27016</strain>
    </source>
</reference>
<evidence type="ECO:0000313" key="3">
    <source>
        <dbReference type="Proteomes" id="UP000253034"/>
    </source>
</evidence>
<dbReference type="OrthoDB" id="1753686at2"/>
<name>A0A369BK36_9FIRM</name>
<proteinExistence type="predicted"/>
<dbReference type="RefSeq" id="WP_114295924.1">
    <property type="nucleotide sequence ID" value="NZ_QPJT01000001.1"/>
</dbReference>
<dbReference type="SUPFAM" id="SSF55909">
    <property type="entry name" value="Pentein"/>
    <property type="match status" value="1"/>
</dbReference>